<sequence>MLVAFYYIYTINSFMRALFTRFAYVLLIAMLTLPAITAAQDITDTLFYDIKWQLCERTPAHYYRIGTMRIDSLARYIGPATDYYMNGQPEMQATYNLKGDLDGDAVFYYPDGKIKMKGHFTQGKMTGQWHLYSSTGILRAVMDCKSETNFTPLFLYNKKGRPLLEDGSGKFTLETKEFEGLILPSGLEIDGEVRKGLKDGNWEYTTFYNTFFGHISRTHRVFLSEQYVRGRFIRGLHNPHETIDKRKIVTSPFAAITLWPPKLLTLDQLKADLVFAPTASGVHQLRSFLVRGHAPVIEEAPNSADQNFALFIRVICNALIKKEELAFKGFSSPGKTCYADSYPMIRPGQTVNKKDRYNASIRFTILPNRSVGNLTIDGKIDDRSRELITYYLLKLRKLYLDPGDELNKIVLTLQTTSNSGSNYLPVIQLSRPAQPYPDVNY</sequence>
<evidence type="ECO:0008006" key="3">
    <source>
        <dbReference type="Google" id="ProtNLM"/>
    </source>
</evidence>
<accession>A0A917MXS9</accession>
<name>A0A917MXS9_9BACT</name>
<gene>
    <name evidence="1" type="ORF">GCM10011379_22430</name>
</gene>
<reference evidence="1" key="1">
    <citation type="journal article" date="2014" name="Int. J. Syst. Evol. Microbiol.">
        <title>Complete genome sequence of Corynebacterium casei LMG S-19264T (=DSM 44701T), isolated from a smear-ripened cheese.</title>
        <authorList>
            <consortium name="US DOE Joint Genome Institute (JGI-PGF)"/>
            <person name="Walter F."/>
            <person name="Albersmeier A."/>
            <person name="Kalinowski J."/>
            <person name="Ruckert C."/>
        </authorList>
    </citation>
    <scope>NUCLEOTIDE SEQUENCE</scope>
    <source>
        <strain evidence="1">CGMCC 1.15290</strain>
    </source>
</reference>
<comment type="caution">
    <text evidence="1">The sequence shown here is derived from an EMBL/GenBank/DDBJ whole genome shotgun (WGS) entry which is preliminary data.</text>
</comment>
<dbReference type="SUPFAM" id="SSF82185">
    <property type="entry name" value="Histone H3 K4-specific methyltransferase SET7/9 N-terminal domain"/>
    <property type="match status" value="1"/>
</dbReference>
<evidence type="ECO:0000313" key="2">
    <source>
        <dbReference type="Proteomes" id="UP000627292"/>
    </source>
</evidence>
<protein>
    <recommendedName>
        <fullName evidence="3">MORN repeat variant</fullName>
    </recommendedName>
</protein>
<evidence type="ECO:0000313" key="1">
    <source>
        <dbReference type="EMBL" id="GGH67302.1"/>
    </source>
</evidence>
<keyword evidence="2" id="KW-1185">Reference proteome</keyword>
<dbReference type="EMBL" id="BMIB01000002">
    <property type="protein sequence ID" value="GGH67302.1"/>
    <property type="molecule type" value="Genomic_DNA"/>
</dbReference>
<dbReference type="AlphaFoldDB" id="A0A917MXS9"/>
<dbReference type="Gene3D" id="3.90.930.1">
    <property type="match status" value="1"/>
</dbReference>
<organism evidence="1 2">
    <name type="scientific">Filimonas zeae</name>
    <dbReference type="NCBI Taxonomy" id="1737353"/>
    <lineage>
        <taxon>Bacteria</taxon>
        <taxon>Pseudomonadati</taxon>
        <taxon>Bacteroidota</taxon>
        <taxon>Chitinophagia</taxon>
        <taxon>Chitinophagales</taxon>
        <taxon>Chitinophagaceae</taxon>
        <taxon>Filimonas</taxon>
    </lineage>
</organism>
<reference evidence="1" key="2">
    <citation type="submission" date="2020-09" db="EMBL/GenBank/DDBJ databases">
        <authorList>
            <person name="Sun Q."/>
            <person name="Zhou Y."/>
        </authorList>
    </citation>
    <scope>NUCLEOTIDE SEQUENCE</scope>
    <source>
        <strain evidence="1">CGMCC 1.15290</strain>
    </source>
</reference>
<proteinExistence type="predicted"/>
<dbReference type="Proteomes" id="UP000627292">
    <property type="component" value="Unassembled WGS sequence"/>
</dbReference>